<accession>A0A840EW68</accession>
<dbReference type="Proteomes" id="UP000551501">
    <property type="component" value="Unassembled WGS sequence"/>
</dbReference>
<sequence length="210" mass="23200">MNTEDDHPELAPILRRIPPEWGRNIEIGPGWHSILVDLDKVLAEVDPDYVVHQIKEEGGDLDFRFDSGHTDRYQQMRALVRAAEQRASHLCEECGKTGVLHRSRDGAVRRLCVECAAAAQQGYQAVSSDLETRAALYRVAQQAAALHRLLTSLPPDASRRISAGEMDRVSQLASHALWASTADLHERGEYAYAKQVVARAAELAAGEEAP</sequence>
<dbReference type="AlphaFoldDB" id="A0A840EW68"/>
<keyword evidence="1" id="KW-0689">Ribosomal protein</keyword>
<protein>
    <submittedName>
        <fullName evidence="1">Ribosomal protein L37AE/L43A</fullName>
    </submittedName>
</protein>
<reference evidence="1 2" key="1">
    <citation type="submission" date="2020-08" db="EMBL/GenBank/DDBJ databases">
        <title>Sequencing the genomes of 1000 actinobacteria strains.</title>
        <authorList>
            <person name="Klenk H.-P."/>
        </authorList>
    </citation>
    <scope>NUCLEOTIDE SEQUENCE [LARGE SCALE GENOMIC DNA]</scope>
    <source>
        <strain evidence="1 2">DSM 45298</strain>
    </source>
</reference>
<comment type="caution">
    <text evidence="1">The sequence shown here is derived from an EMBL/GenBank/DDBJ whole genome shotgun (WGS) entry which is preliminary data.</text>
</comment>
<evidence type="ECO:0000313" key="2">
    <source>
        <dbReference type="Proteomes" id="UP000551501"/>
    </source>
</evidence>
<keyword evidence="1" id="KW-0687">Ribonucleoprotein</keyword>
<proteinExistence type="predicted"/>
<keyword evidence="2" id="KW-1185">Reference proteome</keyword>
<dbReference type="EMBL" id="JACIFP010000001">
    <property type="protein sequence ID" value="MBB4137235.1"/>
    <property type="molecule type" value="Genomic_DNA"/>
</dbReference>
<dbReference type="GO" id="GO:0005840">
    <property type="term" value="C:ribosome"/>
    <property type="evidence" value="ECO:0007669"/>
    <property type="project" value="UniProtKB-KW"/>
</dbReference>
<organism evidence="1 2">
    <name type="scientific">Gordonia humi</name>
    <dbReference type="NCBI Taxonomy" id="686429"/>
    <lineage>
        <taxon>Bacteria</taxon>
        <taxon>Bacillati</taxon>
        <taxon>Actinomycetota</taxon>
        <taxon>Actinomycetes</taxon>
        <taxon>Mycobacteriales</taxon>
        <taxon>Gordoniaceae</taxon>
        <taxon>Gordonia</taxon>
    </lineage>
</organism>
<name>A0A840EW68_9ACTN</name>
<dbReference type="RefSeq" id="WP_183372116.1">
    <property type="nucleotide sequence ID" value="NZ_BAABHL010000126.1"/>
</dbReference>
<evidence type="ECO:0000313" key="1">
    <source>
        <dbReference type="EMBL" id="MBB4137235.1"/>
    </source>
</evidence>
<gene>
    <name evidence="1" type="ORF">BKA16_003787</name>
</gene>